<comment type="subcellular location">
    <subcellularLocation>
        <location evidence="1">Cell envelope</location>
    </subcellularLocation>
</comment>
<comment type="caution">
    <text evidence="7">The sequence shown here is derived from an EMBL/GenBank/DDBJ whole genome shotgun (WGS) entry which is preliminary data.</text>
</comment>
<dbReference type="InterPro" id="IPR050553">
    <property type="entry name" value="Thioredoxin_ResA/DsbE_sf"/>
</dbReference>
<sequence>MTYAKTIKLQLIFLVFSSSSMAQTLHVSGNVQGIQEGSWIYISRSAQEKALDSAQVTGSKFNLSAKTDKSIAQLIIYTQGYKNYVFFWAEQHTHLVLKNGEFKKAVITGSKTQAERDKYLKRLEPNSRLQDSLSRLLRESKDDVEKKALRQNIRSAKDQEEQMKIAYVQNNPGSLISAYTLSIYASTWDRERVSSLYLNLTPEIKNSDYGKTIQNFIRLNKEIKIGGLFADFEQTNTNGKKIRLSDFKGKYVLLDFWGSWCLPCREESPNLVKVYKAYKNKGLQILGVAADDNKQNWLNAVKEDGMTWENVCDLKGDKNEATLIYGINAYPTNYLINDKGIIIAKNLRGEMLEKKLAELLP</sequence>
<keyword evidence="5" id="KW-0732">Signal</keyword>
<evidence type="ECO:0000256" key="3">
    <source>
        <dbReference type="ARBA" id="ARBA00023157"/>
    </source>
</evidence>
<keyword evidence="2" id="KW-0201">Cytochrome c-type biogenesis</keyword>
<dbReference type="RefSeq" id="WP_057930903.1">
    <property type="nucleotide sequence ID" value="NZ_LMZQ01000002.1"/>
</dbReference>
<proteinExistence type="predicted"/>
<evidence type="ECO:0000256" key="2">
    <source>
        <dbReference type="ARBA" id="ARBA00022748"/>
    </source>
</evidence>
<organism evidence="7 8">
    <name type="scientific">Pedobacter ginsenosidimutans</name>
    <dbReference type="NCBI Taxonomy" id="687842"/>
    <lineage>
        <taxon>Bacteria</taxon>
        <taxon>Pseudomonadati</taxon>
        <taxon>Bacteroidota</taxon>
        <taxon>Sphingobacteriia</taxon>
        <taxon>Sphingobacteriales</taxon>
        <taxon>Sphingobacteriaceae</taxon>
        <taxon>Pedobacter</taxon>
    </lineage>
</organism>
<dbReference type="InterPro" id="IPR025380">
    <property type="entry name" value="DUF4369"/>
</dbReference>
<dbReference type="Proteomes" id="UP000051950">
    <property type="component" value="Unassembled WGS sequence"/>
</dbReference>
<reference evidence="7 8" key="1">
    <citation type="submission" date="2015-11" db="EMBL/GenBank/DDBJ databases">
        <title>Sequence of Pedobacter ginsenosidimutans.</title>
        <authorList>
            <person name="Carson E."/>
            <person name="Keyser V."/>
            <person name="Newman J."/>
            <person name="Miller J."/>
        </authorList>
    </citation>
    <scope>NUCLEOTIDE SEQUENCE [LARGE SCALE GENOMIC DNA]</scope>
    <source>
        <strain evidence="7 8">KACC 14530</strain>
    </source>
</reference>
<dbReference type="Gene3D" id="3.40.30.10">
    <property type="entry name" value="Glutaredoxin"/>
    <property type="match status" value="1"/>
</dbReference>
<dbReference type="GO" id="GO:0016491">
    <property type="term" value="F:oxidoreductase activity"/>
    <property type="evidence" value="ECO:0007669"/>
    <property type="project" value="InterPro"/>
</dbReference>
<dbReference type="Pfam" id="PF00578">
    <property type="entry name" value="AhpC-TSA"/>
    <property type="match status" value="1"/>
</dbReference>
<dbReference type="PROSITE" id="PS00194">
    <property type="entry name" value="THIOREDOXIN_1"/>
    <property type="match status" value="1"/>
</dbReference>
<dbReference type="InterPro" id="IPR013766">
    <property type="entry name" value="Thioredoxin_domain"/>
</dbReference>
<keyword evidence="3" id="KW-1015">Disulfide bond</keyword>
<dbReference type="AlphaFoldDB" id="A0A0T5VVB9"/>
<keyword evidence="4" id="KW-0676">Redox-active center</keyword>
<dbReference type="Pfam" id="PF14289">
    <property type="entry name" value="DUF4369"/>
    <property type="match status" value="1"/>
</dbReference>
<dbReference type="InterPro" id="IPR000866">
    <property type="entry name" value="AhpC/TSA"/>
</dbReference>
<dbReference type="InterPro" id="IPR036249">
    <property type="entry name" value="Thioredoxin-like_sf"/>
</dbReference>
<dbReference type="CDD" id="cd02966">
    <property type="entry name" value="TlpA_like_family"/>
    <property type="match status" value="1"/>
</dbReference>
<evidence type="ECO:0000256" key="1">
    <source>
        <dbReference type="ARBA" id="ARBA00004196"/>
    </source>
</evidence>
<feature type="signal peptide" evidence="5">
    <location>
        <begin position="1"/>
        <end position="22"/>
    </location>
</feature>
<dbReference type="SUPFAM" id="SSF52833">
    <property type="entry name" value="Thioredoxin-like"/>
    <property type="match status" value="1"/>
</dbReference>
<dbReference type="EMBL" id="LMZQ01000002">
    <property type="protein sequence ID" value="KRT17508.1"/>
    <property type="molecule type" value="Genomic_DNA"/>
</dbReference>
<name>A0A0T5VVB9_9SPHI</name>
<dbReference type="PANTHER" id="PTHR42852">
    <property type="entry name" value="THIOL:DISULFIDE INTERCHANGE PROTEIN DSBE"/>
    <property type="match status" value="1"/>
</dbReference>
<feature type="chain" id="PRO_5006665870" description="Thioredoxin domain-containing protein" evidence="5">
    <location>
        <begin position="23"/>
        <end position="361"/>
    </location>
</feature>
<dbReference type="GO" id="GO:0016209">
    <property type="term" value="F:antioxidant activity"/>
    <property type="evidence" value="ECO:0007669"/>
    <property type="project" value="InterPro"/>
</dbReference>
<evidence type="ECO:0000313" key="8">
    <source>
        <dbReference type="Proteomes" id="UP000051950"/>
    </source>
</evidence>
<evidence type="ECO:0000259" key="6">
    <source>
        <dbReference type="PROSITE" id="PS51352"/>
    </source>
</evidence>
<evidence type="ECO:0000256" key="4">
    <source>
        <dbReference type="ARBA" id="ARBA00023284"/>
    </source>
</evidence>
<keyword evidence="8" id="KW-1185">Reference proteome</keyword>
<dbReference type="OrthoDB" id="750178at2"/>
<feature type="domain" description="Thioredoxin" evidence="6">
    <location>
        <begin position="223"/>
        <end position="361"/>
    </location>
</feature>
<evidence type="ECO:0000313" key="7">
    <source>
        <dbReference type="EMBL" id="KRT17508.1"/>
    </source>
</evidence>
<gene>
    <name evidence="7" type="ORF">ASU31_02905</name>
</gene>
<dbReference type="STRING" id="687842.ASU31_02905"/>
<accession>A0A0T5VVB9</accession>
<dbReference type="PANTHER" id="PTHR42852:SF6">
    <property type="entry name" value="THIOL:DISULFIDE INTERCHANGE PROTEIN DSBE"/>
    <property type="match status" value="1"/>
</dbReference>
<dbReference type="PROSITE" id="PS51352">
    <property type="entry name" value="THIOREDOXIN_2"/>
    <property type="match status" value="1"/>
</dbReference>
<dbReference type="GO" id="GO:0030313">
    <property type="term" value="C:cell envelope"/>
    <property type="evidence" value="ECO:0007669"/>
    <property type="project" value="UniProtKB-SubCell"/>
</dbReference>
<dbReference type="InterPro" id="IPR017937">
    <property type="entry name" value="Thioredoxin_CS"/>
</dbReference>
<dbReference type="GO" id="GO:0017004">
    <property type="term" value="P:cytochrome complex assembly"/>
    <property type="evidence" value="ECO:0007669"/>
    <property type="project" value="UniProtKB-KW"/>
</dbReference>
<protein>
    <recommendedName>
        <fullName evidence="6">Thioredoxin domain-containing protein</fullName>
    </recommendedName>
</protein>
<evidence type="ECO:0000256" key="5">
    <source>
        <dbReference type="SAM" id="SignalP"/>
    </source>
</evidence>